<dbReference type="PRINTS" id="PR00783">
    <property type="entry name" value="MINTRINSICP"/>
</dbReference>
<dbReference type="PANTHER" id="PTHR19139:SF199">
    <property type="entry name" value="MIP17260P"/>
    <property type="match status" value="1"/>
</dbReference>
<evidence type="ECO:0000256" key="3">
    <source>
        <dbReference type="ARBA" id="ARBA00022692"/>
    </source>
</evidence>
<evidence type="ECO:0000313" key="11">
    <source>
        <dbReference type="Proteomes" id="UP001189429"/>
    </source>
</evidence>
<feature type="transmembrane region" description="Helical" evidence="8">
    <location>
        <begin position="291"/>
        <end position="313"/>
    </location>
</feature>
<feature type="transmembrane region" description="Helical" evidence="8">
    <location>
        <begin position="218"/>
        <end position="237"/>
    </location>
</feature>
<comment type="subcellular location">
    <subcellularLocation>
        <location evidence="1">Membrane</location>
        <topology evidence="1">Multi-pass membrane protein</topology>
    </subcellularLocation>
</comment>
<evidence type="ECO:0000256" key="8">
    <source>
        <dbReference type="SAM" id="Phobius"/>
    </source>
</evidence>
<dbReference type="Gene3D" id="1.20.1080.10">
    <property type="entry name" value="Glycerol uptake facilitator protein"/>
    <property type="match status" value="1"/>
</dbReference>
<feature type="compositionally biased region" description="Low complexity" evidence="7">
    <location>
        <begin position="56"/>
        <end position="74"/>
    </location>
</feature>
<keyword evidence="6" id="KW-0813">Transport</keyword>
<evidence type="ECO:0000313" key="10">
    <source>
        <dbReference type="EMBL" id="CAK0856018.1"/>
    </source>
</evidence>
<keyword evidence="4 8" id="KW-1133">Transmembrane helix</keyword>
<evidence type="ECO:0000256" key="1">
    <source>
        <dbReference type="ARBA" id="ARBA00004141"/>
    </source>
</evidence>
<evidence type="ECO:0008006" key="12">
    <source>
        <dbReference type="Google" id="ProtNLM"/>
    </source>
</evidence>
<comment type="caution">
    <text evidence="10">The sequence shown here is derived from an EMBL/GenBank/DDBJ whole genome shotgun (WGS) entry which is preliminary data.</text>
</comment>
<dbReference type="EMBL" id="CAUYUJ010015594">
    <property type="protein sequence ID" value="CAK0856018.1"/>
    <property type="molecule type" value="Genomic_DNA"/>
</dbReference>
<dbReference type="InterPro" id="IPR000425">
    <property type="entry name" value="MIP"/>
</dbReference>
<feature type="region of interest" description="Disordered" evidence="7">
    <location>
        <begin position="374"/>
        <end position="403"/>
    </location>
</feature>
<dbReference type="Pfam" id="PF00230">
    <property type="entry name" value="MIP"/>
    <property type="match status" value="1"/>
</dbReference>
<keyword evidence="9" id="KW-0732">Signal</keyword>
<dbReference type="InterPro" id="IPR023271">
    <property type="entry name" value="Aquaporin-like"/>
</dbReference>
<comment type="similarity">
    <text evidence="2 6">Belongs to the MIP/aquaporin (TC 1.A.8) family.</text>
</comment>
<dbReference type="PANTHER" id="PTHR19139">
    <property type="entry name" value="AQUAPORIN TRANSPORTER"/>
    <property type="match status" value="1"/>
</dbReference>
<organism evidence="10 11">
    <name type="scientific">Prorocentrum cordatum</name>
    <dbReference type="NCBI Taxonomy" id="2364126"/>
    <lineage>
        <taxon>Eukaryota</taxon>
        <taxon>Sar</taxon>
        <taxon>Alveolata</taxon>
        <taxon>Dinophyceae</taxon>
        <taxon>Prorocentrales</taxon>
        <taxon>Prorocentraceae</taxon>
        <taxon>Prorocentrum</taxon>
    </lineage>
</organism>
<evidence type="ECO:0000256" key="2">
    <source>
        <dbReference type="ARBA" id="ARBA00006175"/>
    </source>
</evidence>
<keyword evidence="3 6" id="KW-0812">Transmembrane</keyword>
<proteinExistence type="inferred from homology"/>
<keyword evidence="5 8" id="KW-0472">Membrane</keyword>
<dbReference type="Proteomes" id="UP001189429">
    <property type="component" value="Unassembled WGS sequence"/>
</dbReference>
<evidence type="ECO:0000256" key="4">
    <source>
        <dbReference type="ARBA" id="ARBA00022989"/>
    </source>
</evidence>
<feature type="signal peptide" evidence="9">
    <location>
        <begin position="1"/>
        <end position="19"/>
    </location>
</feature>
<protein>
    <recommendedName>
        <fullName evidence="12">Aquaporin</fullName>
    </recommendedName>
</protein>
<accession>A0ABN9U9P0</accession>
<name>A0ABN9U9P0_9DINO</name>
<dbReference type="SUPFAM" id="SSF81338">
    <property type="entry name" value="Aquaporin-like"/>
    <property type="match status" value="1"/>
</dbReference>
<evidence type="ECO:0000256" key="9">
    <source>
        <dbReference type="SAM" id="SignalP"/>
    </source>
</evidence>
<dbReference type="InterPro" id="IPR034294">
    <property type="entry name" value="Aquaporin_transptr"/>
</dbReference>
<evidence type="ECO:0000256" key="5">
    <source>
        <dbReference type="ARBA" id="ARBA00023136"/>
    </source>
</evidence>
<feature type="transmembrane region" description="Helical" evidence="8">
    <location>
        <begin position="258"/>
        <end position="279"/>
    </location>
</feature>
<sequence>MGPRSGLLAAACLVPAAAAARAPPEAAEMTADGSSALEPRPPGPSSALERARGRRSAAPGGSSSEAEGAAAAAAEGGGFTPALGRRAAAPRPPPRAAATARARTDENRSTFACLVGWATTKRGNSKKDRLPVNMDGLLPSEIAAEFIATMLLVIVGCGSACGAATKDGPAWVLQVALTFGLAVTVLECTIGHYTGGQFNCAVTFGLVLARKLCPIQGALYFAAQLGGSVTGALVLRATCSDTGKDQTGSLGSNFVKSGFSAVSALLGEIVGTFVLMYVVMETEVNPLSEAWRPFAPLAIGLAVSLAHSVLLPVDGCSINPTRSVGPALVAAVSMPAGRDKSPFMDMWIFWTAEVEVIWQWARDDINVHTQEPRPGLQAQERDDGADPQNNQDTIPGPGRGLAL</sequence>
<gene>
    <name evidence="10" type="ORF">PCOR1329_LOCUS46504</name>
</gene>
<feature type="chain" id="PRO_5045155252" description="Aquaporin" evidence="9">
    <location>
        <begin position="20"/>
        <end position="403"/>
    </location>
</feature>
<reference evidence="10" key="1">
    <citation type="submission" date="2023-10" db="EMBL/GenBank/DDBJ databases">
        <authorList>
            <person name="Chen Y."/>
            <person name="Shah S."/>
            <person name="Dougan E. K."/>
            <person name="Thang M."/>
            <person name="Chan C."/>
        </authorList>
    </citation>
    <scope>NUCLEOTIDE SEQUENCE [LARGE SCALE GENOMIC DNA]</scope>
</reference>
<evidence type="ECO:0000256" key="6">
    <source>
        <dbReference type="RuleBase" id="RU000477"/>
    </source>
</evidence>
<feature type="compositionally biased region" description="Low complexity" evidence="7">
    <location>
        <begin position="18"/>
        <end position="27"/>
    </location>
</feature>
<evidence type="ECO:0000256" key="7">
    <source>
        <dbReference type="SAM" id="MobiDB-lite"/>
    </source>
</evidence>
<keyword evidence="11" id="KW-1185">Reference proteome</keyword>
<feature type="region of interest" description="Disordered" evidence="7">
    <location>
        <begin position="18"/>
        <end position="104"/>
    </location>
</feature>